<evidence type="ECO:0000313" key="4">
    <source>
        <dbReference type="Proteomes" id="UP000597761"/>
    </source>
</evidence>
<feature type="transmembrane region" description="Helical" evidence="2">
    <location>
        <begin position="144"/>
        <end position="165"/>
    </location>
</feature>
<comment type="caution">
    <text evidence="3">The sequence shown here is derived from an EMBL/GenBank/DDBJ whole genome shotgun (WGS) entry which is preliminary data.</text>
</comment>
<proteinExistence type="predicted"/>
<dbReference type="EMBL" id="BMJI01000006">
    <property type="protein sequence ID" value="GGC89029.1"/>
    <property type="molecule type" value="Genomic_DNA"/>
</dbReference>
<name>A0ABQ1P2H6_9MICC</name>
<keyword evidence="4" id="KW-1185">Reference proteome</keyword>
<organism evidence="3 4">
    <name type="scientific">Tersicoccus solisilvae</name>
    <dbReference type="NCBI Taxonomy" id="1882339"/>
    <lineage>
        <taxon>Bacteria</taxon>
        <taxon>Bacillati</taxon>
        <taxon>Actinomycetota</taxon>
        <taxon>Actinomycetes</taxon>
        <taxon>Micrococcales</taxon>
        <taxon>Micrococcaceae</taxon>
        <taxon>Tersicoccus</taxon>
    </lineage>
</organism>
<evidence type="ECO:0000313" key="3">
    <source>
        <dbReference type="EMBL" id="GGC89029.1"/>
    </source>
</evidence>
<reference evidence="4" key="1">
    <citation type="journal article" date="2019" name="Int. J. Syst. Evol. Microbiol.">
        <title>The Global Catalogue of Microorganisms (GCM) 10K type strain sequencing project: providing services to taxonomists for standard genome sequencing and annotation.</title>
        <authorList>
            <consortium name="The Broad Institute Genomics Platform"/>
            <consortium name="The Broad Institute Genome Sequencing Center for Infectious Disease"/>
            <person name="Wu L."/>
            <person name="Ma J."/>
        </authorList>
    </citation>
    <scope>NUCLEOTIDE SEQUENCE [LARGE SCALE GENOMIC DNA]</scope>
    <source>
        <strain evidence="4">CGMCC 1.15480</strain>
    </source>
</reference>
<feature type="compositionally biased region" description="Low complexity" evidence="1">
    <location>
        <begin position="177"/>
        <end position="191"/>
    </location>
</feature>
<feature type="transmembrane region" description="Helical" evidence="2">
    <location>
        <begin position="94"/>
        <end position="116"/>
    </location>
</feature>
<keyword evidence="2" id="KW-0812">Transmembrane</keyword>
<sequence length="222" mass="21748">MTAAGGPAGPAGTRGAGRPRITRARTVLLTVLAAAVVFVTTTQTWVHATLTSGTVRSIEAAVNGSDAARSVTALALVALAGALAISIAGRIARIVVAAIIVLAGIGCALAAVAVLADPGAAANGQIAARSGVTGGTISASVTGWVTVAVVAAVLLAACGILVLMAGPRWDAARRFETPATAPDDGPAAPVDTSDEARRTAASGHGDDIDSWDSLTRGQDPTA</sequence>
<dbReference type="InterPro" id="IPR019051">
    <property type="entry name" value="Trp_biosyn_TM_oprn/chp"/>
</dbReference>
<keyword evidence="2" id="KW-1133">Transmembrane helix</keyword>
<dbReference type="Pfam" id="PF09534">
    <property type="entry name" value="Trp_oprn_chp"/>
    <property type="match status" value="1"/>
</dbReference>
<evidence type="ECO:0000256" key="2">
    <source>
        <dbReference type="SAM" id="Phobius"/>
    </source>
</evidence>
<feature type="region of interest" description="Disordered" evidence="1">
    <location>
        <begin position="177"/>
        <end position="222"/>
    </location>
</feature>
<feature type="transmembrane region" description="Helical" evidence="2">
    <location>
        <begin position="27"/>
        <end position="47"/>
    </location>
</feature>
<protein>
    <recommendedName>
        <fullName evidence="5">Membrane protein (TIGR02234 family)</fullName>
    </recommendedName>
</protein>
<accession>A0ABQ1P2H6</accession>
<feature type="compositionally biased region" description="Polar residues" evidence="1">
    <location>
        <begin position="212"/>
        <end position="222"/>
    </location>
</feature>
<keyword evidence="2" id="KW-0472">Membrane</keyword>
<dbReference type="Proteomes" id="UP000597761">
    <property type="component" value="Unassembled WGS sequence"/>
</dbReference>
<evidence type="ECO:0000256" key="1">
    <source>
        <dbReference type="SAM" id="MobiDB-lite"/>
    </source>
</evidence>
<gene>
    <name evidence="3" type="ORF">GCM10011512_14920</name>
</gene>
<feature type="transmembrane region" description="Helical" evidence="2">
    <location>
        <begin position="67"/>
        <end position="87"/>
    </location>
</feature>
<evidence type="ECO:0008006" key="5">
    <source>
        <dbReference type="Google" id="ProtNLM"/>
    </source>
</evidence>
<dbReference type="RefSeq" id="WP_188667701.1">
    <property type="nucleotide sequence ID" value="NZ_BMJI01000006.1"/>
</dbReference>